<organism evidence="1 2">
    <name type="scientific">Elysia marginata</name>
    <dbReference type="NCBI Taxonomy" id="1093978"/>
    <lineage>
        <taxon>Eukaryota</taxon>
        <taxon>Metazoa</taxon>
        <taxon>Spiralia</taxon>
        <taxon>Lophotrochozoa</taxon>
        <taxon>Mollusca</taxon>
        <taxon>Gastropoda</taxon>
        <taxon>Heterobranchia</taxon>
        <taxon>Euthyneura</taxon>
        <taxon>Panpulmonata</taxon>
        <taxon>Sacoglossa</taxon>
        <taxon>Placobranchoidea</taxon>
        <taxon>Plakobranchidae</taxon>
        <taxon>Elysia</taxon>
    </lineage>
</organism>
<dbReference type="AlphaFoldDB" id="A0AAV4II94"/>
<protein>
    <submittedName>
        <fullName evidence="1">Uncharacterized protein</fullName>
    </submittedName>
</protein>
<dbReference type="Proteomes" id="UP000762676">
    <property type="component" value="Unassembled WGS sequence"/>
</dbReference>
<name>A0AAV4II94_9GAST</name>
<keyword evidence="2" id="KW-1185">Reference proteome</keyword>
<sequence>MQSADNLLFSLQEIFQVVLYAESSQIYQDGMSDLNFKVTVKQGDQKQRSNESYVSICNVKVSCNQCVNVVQALQAQEMPALYSFVCALQKQTKNSHLAVQTTSGGANDEQKTTSILWLEEAEIDGSDSEVKVANKIVKPVKGKEDCGIVIQIRVRFNRQSRERCIAQ</sequence>
<dbReference type="EMBL" id="BMAT01006249">
    <property type="protein sequence ID" value="GFS08857.1"/>
    <property type="molecule type" value="Genomic_DNA"/>
</dbReference>
<gene>
    <name evidence="1" type="ORF">ElyMa_003023200</name>
</gene>
<comment type="caution">
    <text evidence="1">The sequence shown here is derived from an EMBL/GenBank/DDBJ whole genome shotgun (WGS) entry which is preliminary data.</text>
</comment>
<evidence type="ECO:0000313" key="2">
    <source>
        <dbReference type="Proteomes" id="UP000762676"/>
    </source>
</evidence>
<evidence type="ECO:0000313" key="1">
    <source>
        <dbReference type="EMBL" id="GFS08857.1"/>
    </source>
</evidence>
<reference evidence="1 2" key="1">
    <citation type="journal article" date="2021" name="Elife">
        <title>Chloroplast acquisition without the gene transfer in kleptoplastic sea slugs, Plakobranchus ocellatus.</title>
        <authorList>
            <person name="Maeda T."/>
            <person name="Takahashi S."/>
            <person name="Yoshida T."/>
            <person name="Shimamura S."/>
            <person name="Takaki Y."/>
            <person name="Nagai Y."/>
            <person name="Toyoda A."/>
            <person name="Suzuki Y."/>
            <person name="Arimoto A."/>
            <person name="Ishii H."/>
            <person name="Satoh N."/>
            <person name="Nishiyama T."/>
            <person name="Hasebe M."/>
            <person name="Maruyama T."/>
            <person name="Minagawa J."/>
            <person name="Obokata J."/>
            <person name="Shigenobu S."/>
        </authorList>
    </citation>
    <scope>NUCLEOTIDE SEQUENCE [LARGE SCALE GENOMIC DNA]</scope>
</reference>
<proteinExistence type="predicted"/>
<accession>A0AAV4II94</accession>